<reference evidence="11 12" key="1">
    <citation type="journal article" date="2024" name="G3 (Bethesda)">
        <title>A hybrid genome assembly of the endangered aye-aye (Daubentonia madagascariensis).</title>
        <authorList>
            <person name="Versoza C.J."/>
            <person name="Pfeifer S.P."/>
        </authorList>
    </citation>
    <scope>NUCLEOTIDE SEQUENCE [LARGE SCALE GENOMIC DNA]</scope>
    <source>
        <strain evidence="11">6821</strain>
    </source>
</reference>
<dbReference type="PANTHER" id="PTHR45739:SF5">
    <property type="entry name" value="FRAS1-RELATED EXTRACELLULAR MATRIX PROTEIN 3"/>
    <property type="match status" value="1"/>
</dbReference>
<feature type="repeat" description="CSPG" evidence="8">
    <location>
        <begin position="949"/>
        <end position="1040"/>
    </location>
</feature>
<dbReference type="Pfam" id="PF16184">
    <property type="entry name" value="Cadherin_3"/>
    <property type="match status" value="10"/>
</dbReference>
<evidence type="ECO:0000256" key="9">
    <source>
        <dbReference type="SAM" id="SignalP"/>
    </source>
</evidence>
<dbReference type="Proteomes" id="UP001610411">
    <property type="component" value="Unassembled WGS sequence"/>
</dbReference>
<feature type="domain" description="Calx-beta" evidence="10">
    <location>
        <begin position="2001"/>
        <end position="2108"/>
    </location>
</feature>
<feature type="repeat" description="CSPG" evidence="8">
    <location>
        <begin position="1660"/>
        <end position="1757"/>
    </location>
</feature>
<feature type="repeat" description="CSPG" evidence="8">
    <location>
        <begin position="545"/>
        <end position="679"/>
    </location>
</feature>
<evidence type="ECO:0000256" key="2">
    <source>
        <dbReference type="ARBA" id="ARBA00022723"/>
    </source>
</evidence>
<dbReference type="InterPro" id="IPR003644">
    <property type="entry name" value="Calx_beta"/>
</dbReference>
<feature type="repeat" description="CSPG" evidence="8">
    <location>
        <begin position="1192"/>
        <end position="1285"/>
    </location>
</feature>
<feature type="repeat" description="CSPG" evidence="8">
    <location>
        <begin position="830"/>
        <end position="921"/>
    </location>
</feature>
<dbReference type="InterPro" id="IPR045658">
    <property type="entry name" value="FRAS1-rel_N"/>
</dbReference>
<keyword evidence="3 9" id="KW-0732">Signal</keyword>
<dbReference type="PROSITE" id="PS51257">
    <property type="entry name" value="PROKAR_LIPOPROTEIN"/>
    <property type="match status" value="1"/>
</dbReference>
<dbReference type="EMBL" id="JBFSEQ010000003">
    <property type="protein sequence ID" value="KAL2780934.1"/>
    <property type="molecule type" value="Genomic_DNA"/>
</dbReference>
<evidence type="ECO:0000313" key="12">
    <source>
        <dbReference type="Proteomes" id="UP001610411"/>
    </source>
</evidence>
<feature type="signal peptide" evidence="9">
    <location>
        <begin position="1"/>
        <end position="28"/>
    </location>
</feature>
<keyword evidence="2" id="KW-0479">Metal-binding</keyword>
<organism evidence="11 12">
    <name type="scientific">Daubentonia madagascariensis</name>
    <name type="common">Aye-aye</name>
    <name type="synonym">Sciurus madagascariensis</name>
    <dbReference type="NCBI Taxonomy" id="31869"/>
    <lineage>
        <taxon>Eukaryota</taxon>
        <taxon>Metazoa</taxon>
        <taxon>Chordata</taxon>
        <taxon>Craniata</taxon>
        <taxon>Vertebrata</taxon>
        <taxon>Euteleostomi</taxon>
        <taxon>Mammalia</taxon>
        <taxon>Eutheria</taxon>
        <taxon>Euarchontoglires</taxon>
        <taxon>Primates</taxon>
        <taxon>Strepsirrhini</taxon>
        <taxon>Chiromyiformes</taxon>
        <taxon>Daubentoniidae</taxon>
        <taxon>Daubentonia</taxon>
    </lineage>
</organism>
<gene>
    <name evidence="11" type="ORF">WCI35_009360</name>
</gene>
<comment type="similarity">
    <text evidence="1">Belongs to the FRAS1 family.</text>
</comment>
<sequence length="2141" mass="237607">MAGTSRHLTGVPWQLVAALASLLGSCPALQGRLSSSLGTDPHPALYLPTRGTLHRSSPDRPSVLMANPGLRVPLGRSLWLDPLQDLVIQVQPGDRCEVTVLDALPLLQGAISPRRFPCAFRPHQVQYTHFGSRSPARARVRLQLRHDAPTYTLVLPFTMAVDVVFSQQELVTRNRPLVVEKLGGWSHVIDKRVLDFASQESGAAGTRRCRLTPLPHEGAPLPKYGRLVDAVGAPLPRGKGVDCEAFVRAGVRYQHAATTSSPNRDYVPMMVELLGPEDGGVGPVEVLIREHFQLLVRIREGAENTAPRPSFVALMMMEVDQLVLTALTPDALAAEDVESDPDDLVFNILNAPTAPPEHLGQQGYVVSTDDPLGLPVSFFTQRELRELKIAYQPPTENSDGELLFQLELEVVDGEGATSDPFAFMVIVKSTNSLTPVASYYQGLLLFEGQSRPLSRAPNLQVSDKDNLEEVKMAAVRGLRHGQLVVLGAPAGCKYFTPADLAAGRVVYQHDGSNTYSDNIIFRMEDGHHQVEFLFPLTIIPVDDEPPMVNVNTGLSLTEGQLVQISPFVLSATDIDSEDSTIHFVLKNQLLEGKEGDKEWDLAAGSSHPSHLLGDMLLRQAEPPLSPANADWHYVEKEGLYEKVVTEWLQRDITERRLFYRHLGPHSPQSVMAQLAFHVQDDHDPPNLSNQHFFTIKVQPVDVLSPELYPGTTLAMTVQEYQLTHFQKKFLRYVDQDSGDQDLWYTLLTLPTDTDDNHQVPAGGIVLTDSPDTLSVHFTQAQVNHHKVAYQPPQKLGIVPRVVQFTYQVEDAAGNSVQGTFTLFLQPVNNQPPEVTNRGFTVLEGDSFILSSNELDVIDPDTDIDQIVFILVWGPQHGHLQYFKKCMVPGESFMRADIINGSISYQHGKDQITTDSFYLEVSDGVHHVPITVQISVHPTAADKSPRTSITRSPLLDVSIDVLENKATEITMGIIYGKKDTSGLMLSFIVEESPKLGTILVNGLPTERFTQEDLISGAVAYVHNGGEVGFQEQHDVFNLTLSEDSYQFVVGNSIVERVQVQVTVLPVDNVSPKVLVGESFIVFEGGKNPLALQHLNIEDVDTPQDKILCTVTGQPASGYLENIAPAPGSEASRAGSPISAFSIRDVQLKYINYVQSIHRGIEPREDQFTFFCSDGINMSPNVFFHIIILPTNDEQPEVFAHEFVVLEGMSLVIDAPLLSGADADMPPNELHFQLTALPQHGRIVKQLATGSQPVRSFTLREIQEASTIVYEHDDSETTEDSFEVWLSDGKHTTHRKVPIVVILVDDETPQLTINDGLEVETRHSELITNQVLKATDLDSDAKSLSFVLHSAPQQGLLQRLRKPGGEVRNNLTQGMNFTQDEIDRGLIRYAHTGQEGLVDFIKFDVTDGINPLIDCYFYVTIHSLDRVFPEVISKGATLTEGSRVTLTTDLLSNRDMNDPDEQLHFNITRAPSLGHLESSDRPGEPIASFTQFQLVSNKISYVYTSNKEGNMDSFEFQVTDEHNPVFRTFRIFITDMDHKKPILTVHQLTLQEGDSKLITPLELTVEDKDTPDNLILFTITQVPIHGKILYNSSHPVTTFTKQDLSKNLISYWHDGSKTTEDSFSLTVTDGTHTGFCVFPNTALETYKPQVMRILISSLDSRLPQIAINRGAPALKRLHTGHLGVLITSKSLKAEDQDSPHGLLMYKVTRGPKHGFIINTGLGNRSTRAFTQADIDEMRIHYVLNEGSNATKDIFYFSVEDNGGNKRTNQPFHLNWAWISLEKEYYIVDEDSTFLEVTLTRRGYLGETSFISIETKDETAKKDEDFKGKSNKQVQFNPGQTTATWRVRIISDNEYETSETFQIILSEPLMAALEFPEMATVEIVDPGDESTVYIPEAEYKIEEDVGELLIPVRRSGDASRELMVICSTHQGSATGTIPSAALPFPDYISRPEDHTSILRFDKDETEKTCRVLIVDDSLYEEEESFRVSLSLPLGGRLGAKFPTTKVTILADHADEPALHFGDAEYHVDESAGYVEVCVRRTGTDLSQASSVTVRSRKTEQESAEAGIDYVGISRNLDFAPGMRMQTFQVAILDDVGQPILEGPERFELLLQTPMGAVLGEPNKTTVFINDTISDCKQSACSSFH</sequence>
<evidence type="ECO:0000259" key="10">
    <source>
        <dbReference type="SMART" id="SM00237"/>
    </source>
</evidence>
<dbReference type="SUPFAM" id="SSF141072">
    <property type="entry name" value="CalX-like"/>
    <property type="match status" value="3"/>
</dbReference>
<feature type="repeat" description="CSPG" evidence="8">
    <location>
        <begin position="1537"/>
        <end position="1626"/>
    </location>
</feature>
<dbReference type="PROSITE" id="PS51854">
    <property type="entry name" value="CSPG"/>
    <property type="match status" value="12"/>
</dbReference>
<dbReference type="GO" id="GO:0007155">
    <property type="term" value="P:cell adhesion"/>
    <property type="evidence" value="ECO:0007669"/>
    <property type="project" value="UniProtKB-KW"/>
</dbReference>
<protein>
    <submittedName>
        <fullName evidence="11">FRAS1-related extracellular matrix protein 3</fullName>
    </submittedName>
</protein>
<feature type="chain" id="PRO_5044752119" evidence="9">
    <location>
        <begin position="29"/>
        <end position="2141"/>
    </location>
</feature>
<dbReference type="Pfam" id="PF19309">
    <property type="entry name" value="Frem_N"/>
    <property type="match status" value="1"/>
</dbReference>
<keyword evidence="7" id="KW-0325">Glycoprotein</keyword>
<evidence type="ECO:0000256" key="4">
    <source>
        <dbReference type="ARBA" id="ARBA00022737"/>
    </source>
</evidence>
<dbReference type="Pfam" id="PF03160">
    <property type="entry name" value="Calx-beta"/>
    <property type="match status" value="3"/>
</dbReference>
<evidence type="ECO:0000256" key="8">
    <source>
        <dbReference type="PROSITE-ProRule" id="PRU01201"/>
    </source>
</evidence>
<dbReference type="InterPro" id="IPR051561">
    <property type="entry name" value="FRAS1_ECM"/>
</dbReference>
<evidence type="ECO:0000256" key="1">
    <source>
        <dbReference type="ARBA" id="ARBA00005529"/>
    </source>
</evidence>
<keyword evidence="6" id="KW-0130">Cell adhesion</keyword>
<keyword evidence="12" id="KW-1185">Reference proteome</keyword>
<feature type="domain" description="Calx-beta" evidence="10">
    <location>
        <begin position="1876"/>
        <end position="1987"/>
    </location>
</feature>
<evidence type="ECO:0000256" key="6">
    <source>
        <dbReference type="ARBA" id="ARBA00022889"/>
    </source>
</evidence>
<feature type="repeat" description="CSPG" evidence="8">
    <location>
        <begin position="434"/>
        <end position="524"/>
    </location>
</feature>
<dbReference type="GO" id="GO:0046872">
    <property type="term" value="F:metal ion binding"/>
    <property type="evidence" value="ECO:0007669"/>
    <property type="project" value="UniProtKB-KW"/>
</dbReference>
<dbReference type="SMART" id="SM00237">
    <property type="entry name" value="Calx_beta"/>
    <property type="match status" value="3"/>
</dbReference>
<evidence type="ECO:0000256" key="5">
    <source>
        <dbReference type="ARBA" id="ARBA00022837"/>
    </source>
</evidence>
<keyword evidence="5" id="KW-0106">Calcium</keyword>
<dbReference type="FunFam" id="2.60.40.2030:FF:000011">
    <property type="entry name" value="Fras1-related extracellular matrix protein 2"/>
    <property type="match status" value="1"/>
</dbReference>
<feature type="domain" description="Calx-beta" evidence="10">
    <location>
        <begin position="1764"/>
        <end position="1863"/>
    </location>
</feature>
<dbReference type="InterPro" id="IPR038081">
    <property type="entry name" value="CalX-like_sf"/>
</dbReference>
<keyword evidence="4" id="KW-0677">Repeat</keyword>
<comment type="caution">
    <text evidence="11">The sequence shown here is derived from an EMBL/GenBank/DDBJ whole genome shotgun (WGS) entry which is preliminary data.</text>
</comment>
<dbReference type="InterPro" id="IPR039005">
    <property type="entry name" value="CSPG_rpt"/>
</dbReference>
<feature type="repeat" description="CSPG" evidence="8">
    <location>
        <begin position="1425"/>
        <end position="1517"/>
    </location>
</feature>
<proteinExistence type="inferred from homology"/>
<dbReference type="FunFam" id="2.60.40.2030:FF:000008">
    <property type="entry name" value="FRAS1-related extracellular matrix protein 2"/>
    <property type="match status" value="1"/>
</dbReference>
<dbReference type="Gene3D" id="2.60.40.2030">
    <property type="match status" value="3"/>
</dbReference>
<name>A0ABD2EQC8_DAUMA</name>
<feature type="repeat" description="CSPG" evidence="8">
    <location>
        <begin position="1306"/>
        <end position="1404"/>
    </location>
</feature>
<feature type="repeat" description="CSPG" evidence="8">
    <location>
        <begin position="308"/>
        <end position="409"/>
    </location>
</feature>
<evidence type="ECO:0000256" key="7">
    <source>
        <dbReference type="ARBA" id="ARBA00023180"/>
    </source>
</evidence>
<evidence type="ECO:0000313" key="11">
    <source>
        <dbReference type="EMBL" id="KAL2780934.1"/>
    </source>
</evidence>
<feature type="repeat" description="CSPG" evidence="8">
    <location>
        <begin position="704"/>
        <end position="809"/>
    </location>
</feature>
<feature type="repeat" description="CSPG" evidence="8">
    <location>
        <begin position="1069"/>
        <end position="1171"/>
    </location>
</feature>
<accession>A0ABD2EQC8</accession>
<evidence type="ECO:0000256" key="3">
    <source>
        <dbReference type="ARBA" id="ARBA00022729"/>
    </source>
</evidence>
<dbReference type="PANTHER" id="PTHR45739">
    <property type="entry name" value="MATRIX PROTEIN, PUTATIVE-RELATED"/>
    <property type="match status" value="1"/>
</dbReference>